<comment type="caution">
    <text evidence="2">The sequence shown here is derived from an EMBL/GenBank/DDBJ whole genome shotgun (WGS) entry which is preliminary data.</text>
</comment>
<sequence>MTTQSGPFTERAESLQQPYTPQWRTPHDAPIFEALAERWERSGRSVPGEDDREWAELLHRCPWPGGW</sequence>
<protein>
    <submittedName>
        <fullName evidence="2">Uncharacterized protein</fullName>
    </submittedName>
</protein>
<gene>
    <name evidence="2" type="ORF">NGB36_05715</name>
</gene>
<accession>A0ABT1PQZ8</accession>
<keyword evidence="3" id="KW-1185">Reference proteome</keyword>
<evidence type="ECO:0000313" key="2">
    <source>
        <dbReference type="EMBL" id="MCQ4080101.1"/>
    </source>
</evidence>
<dbReference type="RefSeq" id="WP_255918958.1">
    <property type="nucleotide sequence ID" value="NZ_JANFNG010000002.1"/>
</dbReference>
<proteinExistence type="predicted"/>
<feature type="region of interest" description="Disordered" evidence="1">
    <location>
        <begin position="1"/>
        <end position="26"/>
    </location>
</feature>
<feature type="compositionally biased region" description="Polar residues" evidence="1">
    <location>
        <begin position="14"/>
        <end position="23"/>
    </location>
</feature>
<reference evidence="2" key="1">
    <citation type="submission" date="2022-06" db="EMBL/GenBank/DDBJ databases">
        <title>Draft genome sequence of Streptomyces sp. RB6PN25 isolated from peat swamp forest in Thailand.</title>
        <authorList>
            <person name="Duangmal K."/>
            <person name="Klaysubun C."/>
        </authorList>
    </citation>
    <scope>NUCLEOTIDE SEQUENCE</scope>
    <source>
        <strain evidence="2">RB6PN25</strain>
    </source>
</reference>
<dbReference type="EMBL" id="JANFNG010000002">
    <property type="protein sequence ID" value="MCQ4080101.1"/>
    <property type="molecule type" value="Genomic_DNA"/>
</dbReference>
<evidence type="ECO:0000313" key="3">
    <source>
        <dbReference type="Proteomes" id="UP001057702"/>
    </source>
</evidence>
<organism evidence="2 3">
    <name type="scientific">Streptomyces humicola</name>
    <dbReference type="NCBI Taxonomy" id="2953240"/>
    <lineage>
        <taxon>Bacteria</taxon>
        <taxon>Bacillati</taxon>
        <taxon>Actinomycetota</taxon>
        <taxon>Actinomycetes</taxon>
        <taxon>Kitasatosporales</taxon>
        <taxon>Streptomycetaceae</taxon>
        <taxon>Streptomyces</taxon>
    </lineage>
</organism>
<evidence type="ECO:0000256" key="1">
    <source>
        <dbReference type="SAM" id="MobiDB-lite"/>
    </source>
</evidence>
<name>A0ABT1PQZ8_9ACTN</name>
<dbReference type="Proteomes" id="UP001057702">
    <property type="component" value="Unassembled WGS sequence"/>
</dbReference>